<name>A0A0F9PTI3_9ZZZZ</name>
<dbReference type="EMBL" id="LAZR01004930">
    <property type="protein sequence ID" value="KKN04361.1"/>
    <property type="molecule type" value="Genomic_DNA"/>
</dbReference>
<sequence length="117" mass="11997">MGVSAVADSAAHGGYVISASFPSWGFGAGSPVPAPFVKGLQMRVKMTLLVLLAWAGGCVATINVGTMTATVRSIPEGMFAWDVTVPAFTSTASFDPAKVVEFGVQGITNIVGMLPTF</sequence>
<reference evidence="2" key="1">
    <citation type="journal article" date="2015" name="Nature">
        <title>Complex archaea that bridge the gap between prokaryotes and eukaryotes.</title>
        <authorList>
            <person name="Spang A."/>
            <person name="Saw J.H."/>
            <person name="Jorgensen S.L."/>
            <person name="Zaremba-Niedzwiedzka K."/>
            <person name="Martijn J."/>
            <person name="Lind A.E."/>
            <person name="van Eijk R."/>
            <person name="Schleper C."/>
            <person name="Guy L."/>
            <person name="Ettema T.J."/>
        </authorList>
    </citation>
    <scope>NUCLEOTIDE SEQUENCE</scope>
</reference>
<gene>
    <name evidence="2" type="ORF">LCGC14_1098400</name>
</gene>
<keyword evidence="1" id="KW-1133">Transmembrane helix</keyword>
<dbReference type="AlphaFoldDB" id="A0A0F9PTI3"/>
<keyword evidence="1" id="KW-0812">Transmembrane</keyword>
<organism evidence="2">
    <name type="scientific">marine sediment metagenome</name>
    <dbReference type="NCBI Taxonomy" id="412755"/>
    <lineage>
        <taxon>unclassified sequences</taxon>
        <taxon>metagenomes</taxon>
        <taxon>ecological metagenomes</taxon>
    </lineage>
</organism>
<accession>A0A0F9PTI3</accession>
<evidence type="ECO:0000313" key="2">
    <source>
        <dbReference type="EMBL" id="KKN04361.1"/>
    </source>
</evidence>
<protein>
    <submittedName>
        <fullName evidence="2">Uncharacterized protein</fullName>
    </submittedName>
</protein>
<comment type="caution">
    <text evidence="2">The sequence shown here is derived from an EMBL/GenBank/DDBJ whole genome shotgun (WGS) entry which is preliminary data.</text>
</comment>
<proteinExistence type="predicted"/>
<feature type="transmembrane region" description="Helical" evidence="1">
    <location>
        <begin position="48"/>
        <end position="71"/>
    </location>
</feature>
<keyword evidence="1" id="KW-0472">Membrane</keyword>
<evidence type="ECO:0000256" key="1">
    <source>
        <dbReference type="SAM" id="Phobius"/>
    </source>
</evidence>